<proteinExistence type="inferred from homology"/>
<keyword evidence="2" id="KW-0378">Hydrolase</keyword>
<accession>A0A9R1NH99</accession>
<evidence type="ECO:0000313" key="6">
    <source>
        <dbReference type="Proteomes" id="UP000324705"/>
    </source>
</evidence>
<keyword evidence="4" id="KW-0732">Signal</keyword>
<dbReference type="EMBL" id="LT934113">
    <property type="protein sequence ID" value="VAH24910.1"/>
    <property type="molecule type" value="Genomic_DNA"/>
</dbReference>
<sequence>MAAATAMAMAMLAALAILVLVPSARGLNRAEFPPGFLFGVATSAYQVEGAYLEDGKGLSNWDFFTHTNSRGIDDGRNGDVADDHYHRYMEDVEIIHSLGVNSYRFSISWARILPRGRLGGVNSAGIDFYDRLIAAVVQKGIEPFVTLHHFDLPHEMETRYGGWLGAGIRYVQLLLLRLYFVSLFDEIGREPALHRQKQQEKPFPREEFDYYADVCFKAFGDRVKFWATFNEPNLFTRLAYVLGKYPPARCSAPFGTCDSGNSHREPYVAAHNMLLSHAAAVHNYKKNYQATQGGSIGIVIAMKWYEPLTNTTEDILAARRALSFEVDWFLEPIFFGDYPREMHELLASNLPKFTSEEKSLLQKNKADFIGVNHYTTIYVKDCISSPCDLNTYEAYEGNALVLATGERDGVAIGKPTAFDGYYVVPEGMEQIVKYVNQRYTNTPVYVTENGYSQYSNNTMDELMNDGERVNYLQGYLTFLSSAIRKGANVRGYFVWSIIDNFEWTFGFTVRFGLYHVDYETQKRTPKMSAKWYRDFLMGSRPTDQVQTLRADS</sequence>
<dbReference type="PANTHER" id="PTHR10353:SF165">
    <property type="entry name" value="4-HYDROXY-7-METHOXY-3-OXO-3,4-DIHYDRO-2H-1,4-BENZOXAZIN-2-YL GLUCOSIDEBETA-D-GLUCOSIDASE"/>
    <property type="match status" value="1"/>
</dbReference>
<dbReference type="PANTHER" id="PTHR10353">
    <property type="entry name" value="GLYCOSYL HYDROLASE"/>
    <property type="match status" value="1"/>
</dbReference>
<feature type="signal peptide" evidence="4">
    <location>
        <begin position="1"/>
        <end position="26"/>
    </location>
</feature>
<evidence type="ECO:0008006" key="7">
    <source>
        <dbReference type="Google" id="ProtNLM"/>
    </source>
</evidence>
<feature type="chain" id="PRO_5040187661" description="4-hydroxy-7-methoxy-3-oxo-3,4-dihydro-2H-1,4-benzoxazin-2-yl glucosidebeta-D-glucosidase" evidence="4">
    <location>
        <begin position="27"/>
        <end position="552"/>
    </location>
</feature>
<evidence type="ECO:0000256" key="3">
    <source>
        <dbReference type="RuleBase" id="RU003690"/>
    </source>
</evidence>
<dbReference type="Proteomes" id="UP000324705">
    <property type="component" value="Chromosome 2A"/>
</dbReference>
<protein>
    <recommendedName>
        <fullName evidence="7">4-hydroxy-7-methoxy-3-oxo-3,4-dihydro-2H-1,4-benzoxazin-2-yl glucosidebeta-D-glucosidase</fullName>
    </recommendedName>
</protein>
<dbReference type="PRINTS" id="PR00131">
    <property type="entry name" value="GLHYDRLASE1"/>
</dbReference>
<comment type="similarity">
    <text evidence="1 3">Belongs to the glycosyl hydrolase 1 family.</text>
</comment>
<dbReference type="InterPro" id="IPR033132">
    <property type="entry name" value="GH_1_N_CS"/>
</dbReference>
<dbReference type="SUPFAM" id="SSF51445">
    <property type="entry name" value="(Trans)glycosidases"/>
    <property type="match status" value="1"/>
</dbReference>
<dbReference type="InterPro" id="IPR017853">
    <property type="entry name" value="GH"/>
</dbReference>
<gene>
    <name evidence="5" type="ORF">TRITD_2Av1G008800</name>
</gene>
<dbReference type="InterPro" id="IPR001360">
    <property type="entry name" value="Glyco_hydro_1"/>
</dbReference>
<dbReference type="OMA" id="HRYMEDL"/>
<dbReference type="PROSITE" id="PS00653">
    <property type="entry name" value="GLYCOSYL_HYDROL_F1_2"/>
    <property type="match status" value="1"/>
</dbReference>
<dbReference type="Gene3D" id="3.20.20.80">
    <property type="entry name" value="Glycosidases"/>
    <property type="match status" value="1"/>
</dbReference>
<dbReference type="AlphaFoldDB" id="A0A9R1NH99"/>
<dbReference type="Gramene" id="TRITD2Av1G008800.8">
    <property type="protein sequence ID" value="TRITD2Av1G008800.8"/>
    <property type="gene ID" value="TRITD2Av1G008800"/>
</dbReference>
<dbReference type="Pfam" id="PF00232">
    <property type="entry name" value="Glyco_hydro_1"/>
    <property type="match status" value="2"/>
</dbReference>
<evidence type="ECO:0000256" key="4">
    <source>
        <dbReference type="SAM" id="SignalP"/>
    </source>
</evidence>
<dbReference type="GO" id="GO:0005975">
    <property type="term" value="P:carbohydrate metabolic process"/>
    <property type="evidence" value="ECO:0007669"/>
    <property type="project" value="InterPro"/>
</dbReference>
<keyword evidence="6" id="KW-1185">Reference proteome</keyword>
<dbReference type="GO" id="GO:0008422">
    <property type="term" value="F:beta-glucosidase activity"/>
    <property type="evidence" value="ECO:0007669"/>
    <property type="project" value="UniProtKB-ARBA"/>
</dbReference>
<evidence type="ECO:0000313" key="5">
    <source>
        <dbReference type="EMBL" id="VAH24910.1"/>
    </source>
</evidence>
<name>A0A9R1NH99_TRITD</name>
<evidence type="ECO:0000256" key="2">
    <source>
        <dbReference type="ARBA" id="ARBA00022801"/>
    </source>
</evidence>
<reference evidence="5 6" key="1">
    <citation type="submission" date="2017-09" db="EMBL/GenBank/DDBJ databases">
        <authorList>
            <consortium name="International Durum Wheat Genome Sequencing Consortium (IDWGSC)"/>
            <person name="Milanesi L."/>
        </authorList>
    </citation>
    <scope>NUCLEOTIDE SEQUENCE [LARGE SCALE GENOMIC DNA]</scope>
    <source>
        <strain evidence="6">cv. Svevo</strain>
    </source>
</reference>
<organism evidence="5 6">
    <name type="scientific">Triticum turgidum subsp. durum</name>
    <name type="common">Durum wheat</name>
    <name type="synonym">Triticum durum</name>
    <dbReference type="NCBI Taxonomy" id="4567"/>
    <lineage>
        <taxon>Eukaryota</taxon>
        <taxon>Viridiplantae</taxon>
        <taxon>Streptophyta</taxon>
        <taxon>Embryophyta</taxon>
        <taxon>Tracheophyta</taxon>
        <taxon>Spermatophyta</taxon>
        <taxon>Magnoliopsida</taxon>
        <taxon>Liliopsida</taxon>
        <taxon>Poales</taxon>
        <taxon>Poaceae</taxon>
        <taxon>BOP clade</taxon>
        <taxon>Pooideae</taxon>
        <taxon>Triticodae</taxon>
        <taxon>Triticeae</taxon>
        <taxon>Triticinae</taxon>
        <taxon>Triticum</taxon>
    </lineage>
</organism>
<evidence type="ECO:0000256" key="1">
    <source>
        <dbReference type="ARBA" id="ARBA00010838"/>
    </source>
</evidence>